<sequence length="65" mass="7110">MGCELGKLGLVQRERKSGDEVPEPPAPAPTDPRLPLSAKQKYNIMASWKGISRAMEPTGVNMFVK</sequence>
<proteinExistence type="predicted"/>
<keyword evidence="3" id="KW-1185">Reference proteome</keyword>
<dbReference type="EMBL" id="KZ309230">
    <property type="protein sequence ID" value="KAG8237818.1"/>
    <property type="molecule type" value="Genomic_DNA"/>
</dbReference>
<protein>
    <recommendedName>
        <fullName evidence="4">Neuroglobin</fullName>
    </recommendedName>
</protein>
<organism evidence="2 3">
    <name type="scientific">Ladona fulva</name>
    <name type="common">Scarce chaser dragonfly</name>
    <name type="synonym">Libellula fulva</name>
    <dbReference type="NCBI Taxonomy" id="123851"/>
    <lineage>
        <taxon>Eukaryota</taxon>
        <taxon>Metazoa</taxon>
        <taxon>Ecdysozoa</taxon>
        <taxon>Arthropoda</taxon>
        <taxon>Hexapoda</taxon>
        <taxon>Insecta</taxon>
        <taxon>Pterygota</taxon>
        <taxon>Palaeoptera</taxon>
        <taxon>Odonata</taxon>
        <taxon>Epiprocta</taxon>
        <taxon>Anisoptera</taxon>
        <taxon>Libelluloidea</taxon>
        <taxon>Libellulidae</taxon>
        <taxon>Ladona</taxon>
    </lineage>
</organism>
<comment type="caution">
    <text evidence="2">The sequence shown here is derived from an EMBL/GenBank/DDBJ whole genome shotgun (WGS) entry which is preliminary data.</text>
</comment>
<dbReference type="Proteomes" id="UP000792457">
    <property type="component" value="Unassembled WGS sequence"/>
</dbReference>
<reference evidence="2" key="2">
    <citation type="submission" date="2017-10" db="EMBL/GenBank/DDBJ databases">
        <title>Ladona fulva Genome sequencing and assembly.</title>
        <authorList>
            <person name="Murali S."/>
            <person name="Richards S."/>
            <person name="Bandaranaike D."/>
            <person name="Bellair M."/>
            <person name="Blankenburg K."/>
            <person name="Chao H."/>
            <person name="Dinh H."/>
            <person name="Doddapaneni H."/>
            <person name="Dugan-Rocha S."/>
            <person name="Elkadiri S."/>
            <person name="Gnanaolivu R."/>
            <person name="Hernandez B."/>
            <person name="Skinner E."/>
            <person name="Javaid M."/>
            <person name="Lee S."/>
            <person name="Li M."/>
            <person name="Ming W."/>
            <person name="Munidasa M."/>
            <person name="Muniz J."/>
            <person name="Nguyen L."/>
            <person name="Hughes D."/>
            <person name="Osuji N."/>
            <person name="Pu L.-L."/>
            <person name="Puazo M."/>
            <person name="Qu C."/>
            <person name="Quiroz J."/>
            <person name="Raj R."/>
            <person name="Weissenberger G."/>
            <person name="Xin Y."/>
            <person name="Zou X."/>
            <person name="Han Y."/>
            <person name="Worley K."/>
            <person name="Muzny D."/>
            <person name="Gibbs R."/>
        </authorList>
    </citation>
    <scope>NUCLEOTIDE SEQUENCE</scope>
    <source>
        <strain evidence="2">Sampled in the wild</strain>
    </source>
</reference>
<name>A0A8K0KP23_LADFU</name>
<gene>
    <name evidence="2" type="ORF">J437_LFUL002427</name>
</gene>
<feature type="compositionally biased region" description="Pro residues" evidence="1">
    <location>
        <begin position="23"/>
        <end position="32"/>
    </location>
</feature>
<reference evidence="2" key="1">
    <citation type="submission" date="2013-04" db="EMBL/GenBank/DDBJ databases">
        <authorList>
            <person name="Qu J."/>
            <person name="Murali S.C."/>
            <person name="Bandaranaike D."/>
            <person name="Bellair M."/>
            <person name="Blankenburg K."/>
            <person name="Chao H."/>
            <person name="Dinh H."/>
            <person name="Doddapaneni H."/>
            <person name="Downs B."/>
            <person name="Dugan-Rocha S."/>
            <person name="Elkadiri S."/>
            <person name="Gnanaolivu R.D."/>
            <person name="Hernandez B."/>
            <person name="Javaid M."/>
            <person name="Jayaseelan J.C."/>
            <person name="Lee S."/>
            <person name="Li M."/>
            <person name="Ming W."/>
            <person name="Munidasa M."/>
            <person name="Muniz J."/>
            <person name="Nguyen L."/>
            <person name="Ongeri F."/>
            <person name="Osuji N."/>
            <person name="Pu L.-L."/>
            <person name="Puazo M."/>
            <person name="Qu C."/>
            <person name="Quiroz J."/>
            <person name="Raj R."/>
            <person name="Weissenberger G."/>
            <person name="Xin Y."/>
            <person name="Zou X."/>
            <person name="Han Y."/>
            <person name="Richards S."/>
            <person name="Worley K."/>
            <person name="Muzny D."/>
            <person name="Gibbs R."/>
        </authorList>
    </citation>
    <scope>NUCLEOTIDE SEQUENCE</scope>
    <source>
        <strain evidence="2">Sampled in the wild</strain>
    </source>
</reference>
<evidence type="ECO:0000313" key="3">
    <source>
        <dbReference type="Proteomes" id="UP000792457"/>
    </source>
</evidence>
<evidence type="ECO:0000313" key="2">
    <source>
        <dbReference type="EMBL" id="KAG8237818.1"/>
    </source>
</evidence>
<dbReference type="AlphaFoldDB" id="A0A8K0KP23"/>
<accession>A0A8K0KP23</accession>
<feature type="region of interest" description="Disordered" evidence="1">
    <location>
        <begin position="1"/>
        <end position="35"/>
    </location>
</feature>
<evidence type="ECO:0008006" key="4">
    <source>
        <dbReference type="Google" id="ProtNLM"/>
    </source>
</evidence>
<evidence type="ECO:0000256" key="1">
    <source>
        <dbReference type="SAM" id="MobiDB-lite"/>
    </source>
</evidence>